<dbReference type="AlphaFoldDB" id="A0A1M6EU88"/>
<proteinExistence type="predicted"/>
<dbReference type="Gene3D" id="2.60.120.260">
    <property type="entry name" value="Galactose-binding domain-like"/>
    <property type="match status" value="1"/>
</dbReference>
<dbReference type="Proteomes" id="UP000184310">
    <property type="component" value="Unassembled WGS sequence"/>
</dbReference>
<protein>
    <submittedName>
        <fullName evidence="3">Uncharacterized conserved protein YjdB, contains Ig-like domain</fullName>
    </submittedName>
</protein>
<accession>A0A1M6EU88</accession>
<dbReference type="STRING" id="1121302.SAMN02745163_00946"/>
<name>A0A1M6EU88_9CLOT</name>
<feature type="signal peptide" evidence="1">
    <location>
        <begin position="1"/>
        <end position="28"/>
    </location>
</feature>
<reference evidence="3 4" key="1">
    <citation type="submission" date="2016-11" db="EMBL/GenBank/DDBJ databases">
        <authorList>
            <person name="Jaros S."/>
            <person name="Januszkiewicz K."/>
            <person name="Wedrychowicz H."/>
        </authorList>
    </citation>
    <scope>NUCLEOTIDE SEQUENCE [LARGE SCALE GENOMIC DNA]</scope>
    <source>
        <strain evidence="3 4">DSM 21758</strain>
    </source>
</reference>
<feature type="chain" id="PRO_5009917198" evidence="1">
    <location>
        <begin position="29"/>
        <end position="353"/>
    </location>
</feature>
<dbReference type="Gene3D" id="2.60.40.1080">
    <property type="match status" value="1"/>
</dbReference>
<gene>
    <name evidence="3" type="ORF">SAMN02745163_00946</name>
</gene>
<keyword evidence="1" id="KW-0732">Signal</keyword>
<dbReference type="InterPro" id="IPR008964">
    <property type="entry name" value="Invasin/intimin_cell_adhesion"/>
</dbReference>
<feature type="domain" description="BIG2" evidence="2">
    <location>
        <begin position="193"/>
        <end position="270"/>
    </location>
</feature>
<dbReference type="OrthoDB" id="1937631at2"/>
<dbReference type="InterPro" id="IPR003343">
    <property type="entry name" value="Big_2"/>
</dbReference>
<organism evidence="3 4">
    <name type="scientific">Clostridium cavendishii DSM 21758</name>
    <dbReference type="NCBI Taxonomy" id="1121302"/>
    <lineage>
        <taxon>Bacteria</taxon>
        <taxon>Bacillati</taxon>
        <taxon>Bacillota</taxon>
        <taxon>Clostridia</taxon>
        <taxon>Eubacteriales</taxon>
        <taxon>Clostridiaceae</taxon>
        <taxon>Clostridium</taxon>
    </lineage>
</organism>
<dbReference type="EMBL" id="FQZB01000005">
    <property type="protein sequence ID" value="SHI88997.1"/>
    <property type="molecule type" value="Genomic_DNA"/>
</dbReference>
<evidence type="ECO:0000313" key="4">
    <source>
        <dbReference type="Proteomes" id="UP000184310"/>
    </source>
</evidence>
<dbReference type="Pfam" id="PF02368">
    <property type="entry name" value="Big_2"/>
    <property type="match status" value="1"/>
</dbReference>
<sequence>MKKKISLVLSIILAFTFLAFTHPTNARAEDKDVVIGADNLNKTAENSAKVGDKLLQPEKGWKRYMHTNPNINYIGDSWEKSDYSHYSYLNNKNIKIKFNFIGTKIRIIGTSNIYKFKDNIINIDGKEYTFSQYSEREPSSKPTYQLNYENLELTNKKHTVEISIPRTEAQYTLVLCAIDIDDTGRLLTSNEILAESITLDKSSISLLTGKTDKLTATVKPDNATNKKVVWSSSDENIAKIDQDGNITAGKVGHATITATVEGTDLKATCEVNVTEENKGRAILAITMVNGITKEYDVSADEISAFEKWFDESNGKGQVRYGFNKTIKPYKQVKEYVVFDKIASFEIREYEADK</sequence>
<evidence type="ECO:0000259" key="2">
    <source>
        <dbReference type="SMART" id="SM00635"/>
    </source>
</evidence>
<evidence type="ECO:0000256" key="1">
    <source>
        <dbReference type="SAM" id="SignalP"/>
    </source>
</evidence>
<evidence type="ECO:0000313" key="3">
    <source>
        <dbReference type="EMBL" id="SHI88997.1"/>
    </source>
</evidence>
<dbReference type="RefSeq" id="WP_072985520.1">
    <property type="nucleotide sequence ID" value="NZ_FQZB01000005.1"/>
</dbReference>
<dbReference type="SMART" id="SM00635">
    <property type="entry name" value="BID_2"/>
    <property type="match status" value="1"/>
</dbReference>
<dbReference type="SUPFAM" id="SSF49373">
    <property type="entry name" value="Invasin/intimin cell-adhesion fragments"/>
    <property type="match status" value="1"/>
</dbReference>
<keyword evidence="4" id="KW-1185">Reference proteome</keyword>